<dbReference type="PROSITE" id="PS51186">
    <property type="entry name" value="GNAT"/>
    <property type="match status" value="1"/>
</dbReference>
<organism evidence="4 5">
    <name type="scientific">Nisaea acidiphila</name>
    <dbReference type="NCBI Taxonomy" id="1862145"/>
    <lineage>
        <taxon>Bacteria</taxon>
        <taxon>Pseudomonadati</taxon>
        <taxon>Pseudomonadota</taxon>
        <taxon>Alphaproteobacteria</taxon>
        <taxon>Rhodospirillales</taxon>
        <taxon>Thalassobaculaceae</taxon>
        <taxon>Nisaea</taxon>
    </lineage>
</organism>
<dbReference type="Proteomes" id="UP001060336">
    <property type="component" value="Chromosome"/>
</dbReference>
<dbReference type="InterPro" id="IPR000182">
    <property type="entry name" value="GNAT_dom"/>
</dbReference>
<dbReference type="GO" id="GO:0016747">
    <property type="term" value="F:acyltransferase activity, transferring groups other than amino-acyl groups"/>
    <property type="evidence" value="ECO:0007669"/>
    <property type="project" value="InterPro"/>
</dbReference>
<evidence type="ECO:0000313" key="5">
    <source>
        <dbReference type="Proteomes" id="UP001060336"/>
    </source>
</evidence>
<evidence type="ECO:0000256" key="2">
    <source>
        <dbReference type="ARBA" id="ARBA00023315"/>
    </source>
</evidence>
<dbReference type="Pfam" id="PF00583">
    <property type="entry name" value="Acetyltransf_1"/>
    <property type="match status" value="1"/>
</dbReference>
<dbReference type="CDD" id="cd04301">
    <property type="entry name" value="NAT_SF"/>
    <property type="match status" value="1"/>
</dbReference>
<gene>
    <name evidence="4" type="ORF">NUH88_18245</name>
</gene>
<dbReference type="PANTHER" id="PTHR43877:SF1">
    <property type="entry name" value="ACETYLTRANSFERASE"/>
    <property type="match status" value="1"/>
</dbReference>
<reference evidence="4" key="1">
    <citation type="submission" date="2022-08" db="EMBL/GenBank/DDBJ databases">
        <title>Nisaea acidiphila sp. nov., isolated from a marine algal debris and emended description of the genus Nisaea Urios et al. 2008.</title>
        <authorList>
            <person name="Kwon K."/>
        </authorList>
    </citation>
    <scope>NUCLEOTIDE SEQUENCE</scope>
    <source>
        <strain evidence="4">MEBiC11861</strain>
    </source>
</reference>
<evidence type="ECO:0000259" key="3">
    <source>
        <dbReference type="PROSITE" id="PS51186"/>
    </source>
</evidence>
<feature type="domain" description="N-acetyltransferase" evidence="3">
    <location>
        <begin position="7"/>
        <end position="189"/>
    </location>
</feature>
<dbReference type="PANTHER" id="PTHR43877">
    <property type="entry name" value="AMINOALKYLPHOSPHONATE N-ACETYLTRANSFERASE-RELATED-RELATED"/>
    <property type="match status" value="1"/>
</dbReference>
<dbReference type="InterPro" id="IPR050832">
    <property type="entry name" value="Bact_Acetyltransf"/>
</dbReference>
<dbReference type="RefSeq" id="WP_257767903.1">
    <property type="nucleotide sequence ID" value="NZ_CP102480.1"/>
</dbReference>
<dbReference type="EMBL" id="CP102480">
    <property type="protein sequence ID" value="UUX49327.1"/>
    <property type="molecule type" value="Genomic_DNA"/>
</dbReference>
<protein>
    <submittedName>
        <fullName evidence="4">GNAT family N-acetyltransferase</fullName>
    </submittedName>
</protein>
<dbReference type="InterPro" id="IPR016181">
    <property type="entry name" value="Acyl_CoA_acyltransferase"/>
</dbReference>
<accession>A0A9J7AQ25</accession>
<sequence length="192" mass="20749">MPDPRDIKIRPAEAKDAAAIAKVQVETWQDAYVGILPDRILLEMRAVRSAAQWSNAIAKNQVPGFFQIAEWEGHIVGFCQGGKRRQDIKAAGDEVGEIAEIYVLYVDPSFQGLGVGTAMMGRVVESLAEAGFGALVLTVLSANRSGVAFYDKHGGSADLPVECTVMGAQTEETVYRWPDIRVLLDRLAGAEG</sequence>
<keyword evidence="5" id="KW-1185">Reference proteome</keyword>
<proteinExistence type="predicted"/>
<keyword evidence="1" id="KW-0808">Transferase</keyword>
<dbReference type="Gene3D" id="3.40.630.30">
    <property type="match status" value="1"/>
</dbReference>
<evidence type="ECO:0000313" key="4">
    <source>
        <dbReference type="EMBL" id="UUX49327.1"/>
    </source>
</evidence>
<dbReference type="KEGG" id="naci:NUH88_18245"/>
<keyword evidence="2" id="KW-0012">Acyltransferase</keyword>
<name>A0A9J7AQ25_9PROT</name>
<dbReference type="AlphaFoldDB" id="A0A9J7AQ25"/>
<dbReference type="SUPFAM" id="SSF55729">
    <property type="entry name" value="Acyl-CoA N-acyltransferases (Nat)"/>
    <property type="match status" value="1"/>
</dbReference>
<evidence type="ECO:0000256" key="1">
    <source>
        <dbReference type="ARBA" id="ARBA00022679"/>
    </source>
</evidence>